<accession>A0A178K2D3</accession>
<dbReference type="RefSeq" id="WP_068335717.1">
    <property type="nucleotide sequence ID" value="NZ_LVHF01000033.1"/>
</dbReference>
<evidence type="ECO:0000313" key="6">
    <source>
        <dbReference type="EMBL" id="OAN11267.1"/>
    </source>
</evidence>
<dbReference type="InterPro" id="IPR051044">
    <property type="entry name" value="MAG_DAG_Lipase"/>
</dbReference>
<comment type="catalytic activity">
    <reaction evidence="1">
        <text>Hydrolyzes glycerol monoesters of long-chain fatty acids.</text>
        <dbReference type="EC" id="3.1.1.23"/>
    </reaction>
</comment>
<evidence type="ECO:0000259" key="5">
    <source>
        <dbReference type="Pfam" id="PF12146"/>
    </source>
</evidence>
<dbReference type="Proteomes" id="UP000078503">
    <property type="component" value="Unassembled WGS sequence"/>
</dbReference>
<dbReference type="EC" id="3.1.1.23" evidence="3"/>
<dbReference type="STRING" id="858640.A3K86_20135"/>
<protein>
    <recommendedName>
        <fullName evidence="4">Monoacylglycerol lipase</fullName>
        <ecNumber evidence="3">3.1.1.23</ecNumber>
    </recommendedName>
</protein>
<dbReference type="FunFam" id="3.40.50.1820:FF:000117">
    <property type="entry name" value="Monoglyceride lipase, putative"/>
    <property type="match status" value="1"/>
</dbReference>
<dbReference type="EMBL" id="LVHF01000033">
    <property type="protein sequence ID" value="OAN11267.1"/>
    <property type="molecule type" value="Genomic_DNA"/>
</dbReference>
<feature type="domain" description="Serine aminopeptidase S33" evidence="5">
    <location>
        <begin position="26"/>
        <end position="261"/>
    </location>
</feature>
<evidence type="ECO:0000256" key="4">
    <source>
        <dbReference type="ARBA" id="ARBA00071261"/>
    </source>
</evidence>
<organism evidence="6 7">
    <name type="scientific">Photobacterium jeanii</name>
    <dbReference type="NCBI Taxonomy" id="858640"/>
    <lineage>
        <taxon>Bacteria</taxon>
        <taxon>Pseudomonadati</taxon>
        <taxon>Pseudomonadota</taxon>
        <taxon>Gammaproteobacteria</taxon>
        <taxon>Vibrionales</taxon>
        <taxon>Vibrionaceae</taxon>
        <taxon>Photobacterium</taxon>
    </lineage>
</organism>
<evidence type="ECO:0000313" key="7">
    <source>
        <dbReference type="Proteomes" id="UP000078503"/>
    </source>
</evidence>
<dbReference type="SUPFAM" id="SSF53474">
    <property type="entry name" value="alpha/beta-Hydrolases"/>
    <property type="match status" value="1"/>
</dbReference>
<dbReference type="PANTHER" id="PTHR11614">
    <property type="entry name" value="PHOSPHOLIPASE-RELATED"/>
    <property type="match status" value="1"/>
</dbReference>
<name>A0A178K2D3_9GAMM</name>
<dbReference type="AlphaFoldDB" id="A0A178K2D3"/>
<dbReference type="GO" id="GO:0047372">
    <property type="term" value="F:monoacylglycerol lipase activity"/>
    <property type="evidence" value="ECO:0007669"/>
    <property type="project" value="UniProtKB-EC"/>
</dbReference>
<comment type="similarity">
    <text evidence="2">Belongs to the AB hydrolase superfamily.</text>
</comment>
<sequence length="285" mass="31378">MTHQESSFTNPNGKHIFTQSWLPDAQIKAVVVIVHGLGEHSSRYQALVEQLISIDSAVYSLDHPGHGRSEGKRVYIEDFNEFIDTLDLLIDQIKAQHPQLPLYLIGHSMGGLISASYLLKHQDKLAGAILSAPAIQPPANLSPLLIKLGKYIAALAPKLPAVALDIQGVSRDPQVVAQYQADPLNHTGLITAGLSRQIQVAMEILAQQAHTIIIPLLILQGTADRLVNPEGAHFFKQHIASQDKELKIYDGLYHELFNEPEKDQIFADAIGWLSSQLIKHESAQI</sequence>
<dbReference type="Gene3D" id="3.40.50.1820">
    <property type="entry name" value="alpha/beta hydrolase"/>
    <property type="match status" value="1"/>
</dbReference>
<dbReference type="Pfam" id="PF12146">
    <property type="entry name" value="Hydrolase_4"/>
    <property type="match status" value="1"/>
</dbReference>
<dbReference type="InterPro" id="IPR029058">
    <property type="entry name" value="AB_hydrolase_fold"/>
</dbReference>
<evidence type="ECO:0000256" key="1">
    <source>
        <dbReference type="ARBA" id="ARBA00001613"/>
    </source>
</evidence>
<dbReference type="InterPro" id="IPR022742">
    <property type="entry name" value="Hydrolase_4"/>
</dbReference>
<reference evidence="6 7" key="1">
    <citation type="submission" date="2016-03" db="EMBL/GenBank/DDBJ databases">
        <title>Photobacterium proteolyticum sp. nov. a protease producing bacterium isolated from ocean sediments of Laizhou Bay.</title>
        <authorList>
            <person name="Li Y."/>
        </authorList>
    </citation>
    <scope>NUCLEOTIDE SEQUENCE [LARGE SCALE GENOMIC DNA]</scope>
    <source>
        <strain evidence="6 7">R-40508</strain>
    </source>
</reference>
<evidence type="ECO:0000256" key="2">
    <source>
        <dbReference type="ARBA" id="ARBA00008645"/>
    </source>
</evidence>
<comment type="caution">
    <text evidence="6">The sequence shown here is derived from an EMBL/GenBank/DDBJ whole genome shotgun (WGS) entry which is preliminary data.</text>
</comment>
<gene>
    <name evidence="6" type="ORF">A3K86_20135</name>
</gene>
<dbReference type="InterPro" id="IPR000073">
    <property type="entry name" value="AB_hydrolase_1"/>
</dbReference>
<keyword evidence="7" id="KW-1185">Reference proteome</keyword>
<evidence type="ECO:0000256" key="3">
    <source>
        <dbReference type="ARBA" id="ARBA00013254"/>
    </source>
</evidence>
<proteinExistence type="inferred from homology"/>
<dbReference type="PRINTS" id="PR00111">
    <property type="entry name" value="ABHYDROLASE"/>
</dbReference>